<dbReference type="EC" id="2.6.1.16" evidence="3"/>
<dbReference type="FunFam" id="3.60.20.10:FF:000006">
    <property type="entry name" value="Glutamine--fructose-6-phosphate aminotransferase [isomerizing]"/>
    <property type="match status" value="1"/>
</dbReference>
<protein>
    <recommendedName>
        <fullName evidence="4">Glutamine--fructose-6-phosphate aminotransferase [isomerizing]</fullName>
        <ecNumber evidence="3">2.6.1.16</ecNumber>
    </recommendedName>
</protein>
<evidence type="ECO:0000256" key="3">
    <source>
        <dbReference type="ARBA" id="ARBA00012916"/>
    </source>
</evidence>
<evidence type="ECO:0000259" key="11">
    <source>
        <dbReference type="PROSITE" id="PS51464"/>
    </source>
</evidence>
<dbReference type="CDD" id="cd05009">
    <property type="entry name" value="SIS_GlmS_GlmD_2"/>
    <property type="match status" value="1"/>
</dbReference>
<dbReference type="Gene3D" id="3.40.50.10490">
    <property type="entry name" value="Glucose-6-phosphate isomerase like protein, domain 1"/>
    <property type="match status" value="2"/>
</dbReference>
<feature type="domain" description="Glutamine amidotransferase type-2" evidence="10">
    <location>
        <begin position="1"/>
        <end position="203"/>
    </location>
</feature>
<evidence type="ECO:0000256" key="1">
    <source>
        <dbReference type="ARBA" id="ARBA00001031"/>
    </source>
</evidence>
<sequence>MKAAGPILSKGLKRLEYRGYDSAGVAIQTENDIYIQKMKGRIEDLSEDDFPHGTTGIGHTRWATHGKPSDKNAHPFTDCEEKIAIVHNGIIDNFTSIKEELEEDHEFTSDTDSEMIAHLLEDVYDGDLASALKTVTEKIDGSYAIVAFHKDEEGIAVARNESPLVIGVGTDENLVASDVPALLDHTNEVKYLHDGDIAKISRKNIEIWDSDFQTISRETKEIEWSVEDAEKGGYEHFMLKEIHEQPKAIHDSLLGRLDEFEDIDFSSYDIDSIRLVACGTSSHAAFVGKYIIEEMARIPCTMEISSEYRYSSPSDDYPFTILLSQSGETLDTIGAAREANKRGCTTCAITNVLDSSITREVDEVMYTQAGPEIGVAATKTFTTQLIALYLIAIELGQRKNVLSRSTAEKYKDELRRLPRKVENILDEADKIKKIAESLTKYEDIFFIGRNINYPVALEGALKLKEIAYIHAAGYPAGELKHGPFALLTEDTPVITIAVKDKTFEKMLGNIGEIAARESPVIVVGDKDRELEKLADDAVFIPETTPLFSPILVNVVLQLLAYYTAYALDRSIDKPRNLAKSVTVE</sequence>
<dbReference type="SUPFAM" id="SSF56235">
    <property type="entry name" value="N-terminal nucleophile aminohydrolases (Ntn hydrolases)"/>
    <property type="match status" value="1"/>
</dbReference>
<keyword evidence="9" id="KW-0315">Glutamine amidotransferase</keyword>
<keyword evidence="6 12" id="KW-0032">Aminotransferase</keyword>
<comment type="subcellular location">
    <subcellularLocation>
        <location evidence="2">Cytoplasm</location>
    </subcellularLocation>
</comment>
<reference evidence="12" key="1">
    <citation type="journal article" date="2013" name="Syst. Appl. Microbiol.">
        <title>New insights into the archaeal diversity of a hypersaline microbial mat obtained by a metagenomic approach.</title>
        <authorList>
            <person name="Lopez-Lopez A."/>
            <person name="Richter M."/>
            <person name="Pena A."/>
            <person name="Tamames J."/>
            <person name="Rossello-Mora R."/>
        </authorList>
    </citation>
    <scope>NUCLEOTIDE SEQUENCE</scope>
</reference>
<dbReference type="GO" id="GO:0006487">
    <property type="term" value="P:protein N-linked glycosylation"/>
    <property type="evidence" value="ECO:0007669"/>
    <property type="project" value="TreeGrafter"/>
</dbReference>
<dbReference type="PANTHER" id="PTHR10937:SF0">
    <property type="entry name" value="GLUTAMINE--FRUCTOSE-6-PHOSPHATE TRANSAMINASE (ISOMERIZING)"/>
    <property type="match status" value="1"/>
</dbReference>
<evidence type="ECO:0000256" key="8">
    <source>
        <dbReference type="ARBA" id="ARBA00022737"/>
    </source>
</evidence>
<feature type="domain" description="SIS" evidence="11">
    <location>
        <begin position="263"/>
        <end position="401"/>
    </location>
</feature>
<dbReference type="GO" id="GO:0006002">
    <property type="term" value="P:fructose 6-phosphate metabolic process"/>
    <property type="evidence" value="ECO:0007669"/>
    <property type="project" value="TreeGrafter"/>
</dbReference>
<evidence type="ECO:0000256" key="5">
    <source>
        <dbReference type="ARBA" id="ARBA00022490"/>
    </source>
</evidence>
<dbReference type="InterPro" id="IPR035466">
    <property type="entry name" value="GlmS/AgaS_SIS"/>
</dbReference>
<dbReference type="PROSITE" id="PS51278">
    <property type="entry name" value="GATASE_TYPE_2"/>
    <property type="match status" value="1"/>
</dbReference>
<dbReference type="InterPro" id="IPR046348">
    <property type="entry name" value="SIS_dom_sf"/>
</dbReference>
<proteinExistence type="inferred from homology"/>
<dbReference type="PROSITE" id="PS51464">
    <property type="entry name" value="SIS"/>
    <property type="match status" value="2"/>
</dbReference>
<dbReference type="AlphaFoldDB" id="M1Q166"/>
<dbReference type="NCBIfam" id="NF001484">
    <property type="entry name" value="PRK00331.1"/>
    <property type="match status" value="1"/>
</dbReference>
<dbReference type="InterPro" id="IPR005855">
    <property type="entry name" value="GFAT"/>
</dbReference>
<keyword evidence="7 12" id="KW-0808">Transferase</keyword>
<keyword evidence="8" id="KW-0677">Repeat</keyword>
<dbReference type="GO" id="GO:0097367">
    <property type="term" value="F:carbohydrate derivative binding"/>
    <property type="evidence" value="ECO:0007669"/>
    <property type="project" value="InterPro"/>
</dbReference>
<dbReference type="InterPro" id="IPR029055">
    <property type="entry name" value="Ntn_hydrolases_N"/>
</dbReference>
<dbReference type="InterPro" id="IPR035490">
    <property type="entry name" value="GlmS/FrlB_SIS"/>
</dbReference>
<evidence type="ECO:0000256" key="7">
    <source>
        <dbReference type="ARBA" id="ARBA00022679"/>
    </source>
</evidence>
<dbReference type="HAMAP" id="MF_00164">
    <property type="entry name" value="GlmS"/>
    <property type="match status" value="1"/>
</dbReference>
<evidence type="ECO:0000256" key="9">
    <source>
        <dbReference type="ARBA" id="ARBA00022962"/>
    </source>
</evidence>
<dbReference type="CDD" id="cd05008">
    <property type="entry name" value="SIS_GlmS_GlmD_1"/>
    <property type="match status" value="1"/>
</dbReference>
<organism evidence="12">
    <name type="scientific">uncultured organism</name>
    <dbReference type="NCBI Taxonomy" id="155900"/>
    <lineage>
        <taxon>unclassified sequences</taxon>
        <taxon>environmental samples</taxon>
    </lineage>
</organism>
<evidence type="ECO:0000256" key="4">
    <source>
        <dbReference type="ARBA" id="ARBA00016090"/>
    </source>
</evidence>
<dbReference type="InterPro" id="IPR017932">
    <property type="entry name" value="GATase_2_dom"/>
</dbReference>
<keyword evidence="5" id="KW-0963">Cytoplasm</keyword>
<dbReference type="Gene3D" id="3.60.20.10">
    <property type="entry name" value="Glutamine Phosphoribosylpyrophosphate, subunit 1, domain 1"/>
    <property type="match status" value="1"/>
</dbReference>
<dbReference type="SUPFAM" id="SSF53697">
    <property type="entry name" value="SIS domain"/>
    <property type="match status" value="1"/>
</dbReference>
<dbReference type="GO" id="GO:0006047">
    <property type="term" value="P:UDP-N-acetylglucosamine metabolic process"/>
    <property type="evidence" value="ECO:0007669"/>
    <property type="project" value="TreeGrafter"/>
</dbReference>
<gene>
    <name evidence="12" type="ORF">FLSS-6_0012</name>
</gene>
<dbReference type="Pfam" id="PF13522">
    <property type="entry name" value="GATase_6"/>
    <property type="match status" value="1"/>
</dbReference>
<evidence type="ECO:0000313" key="12">
    <source>
        <dbReference type="EMBL" id="AGF92957.1"/>
    </source>
</evidence>
<dbReference type="InterPro" id="IPR001347">
    <property type="entry name" value="SIS_dom"/>
</dbReference>
<dbReference type="EMBL" id="JX684078">
    <property type="protein sequence ID" value="AGF92957.1"/>
    <property type="molecule type" value="Genomic_DNA"/>
</dbReference>
<accession>M1Q166</accession>
<evidence type="ECO:0000256" key="6">
    <source>
        <dbReference type="ARBA" id="ARBA00022576"/>
    </source>
</evidence>
<dbReference type="GO" id="GO:0004360">
    <property type="term" value="F:glutamine-fructose-6-phosphate transaminase (isomerizing) activity"/>
    <property type="evidence" value="ECO:0007669"/>
    <property type="project" value="UniProtKB-EC"/>
</dbReference>
<comment type="catalytic activity">
    <reaction evidence="1">
        <text>D-fructose 6-phosphate + L-glutamine = D-glucosamine 6-phosphate + L-glutamate</text>
        <dbReference type="Rhea" id="RHEA:13237"/>
        <dbReference type="ChEBI" id="CHEBI:29985"/>
        <dbReference type="ChEBI" id="CHEBI:58359"/>
        <dbReference type="ChEBI" id="CHEBI:58725"/>
        <dbReference type="ChEBI" id="CHEBI:61527"/>
        <dbReference type="EC" id="2.6.1.16"/>
    </reaction>
</comment>
<name>M1Q166_9ZZZZ</name>
<evidence type="ECO:0000259" key="10">
    <source>
        <dbReference type="PROSITE" id="PS51278"/>
    </source>
</evidence>
<dbReference type="Pfam" id="PF01380">
    <property type="entry name" value="SIS"/>
    <property type="match status" value="2"/>
</dbReference>
<feature type="domain" description="SIS" evidence="11">
    <location>
        <begin position="434"/>
        <end position="574"/>
    </location>
</feature>
<dbReference type="FunFam" id="3.40.50.10490:FF:000001">
    <property type="entry name" value="Glutamine--fructose-6-phosphate aminotransferase [isomerizing]"/>
    <property type="match status" value="1"/>
</dbReference>
<dbReference type="InterPro" id="IPR047084">
    <property type="entry name" value="GFAT_N"/>
</dbReference>
<dbReference type="CDD" id="cd00714">
    <property type="entry name" value="GFAT"/>
    <property type="match status" value="1"/>
</dbReference>
<evidence type="ECO:0000256" key="2">
    <source>
        <dbReference type="ARBA" id="ARBA00004496"/>
    </source>
</evidence>
<dbReference type="NCBIfam" id="TIGR01135">
    <property type="entry name" value="glmS"/>
    <property type="match status" value="1"/>
</dbReference>
<dbReference type="PANTHER" id="PTHR10937">
    <property type="entry name" value="GLUCOSAMINE--FRUCTOSE-6-PHOSPHATE AMINOTRANSFERASE, ISOMERIZING"/>
    <property type="match status" value="1"/>
</dbReference>